<name>A0A510E1G8_9CREN</name>
<evidence type="ECO:0000313" key="4">
    <source>
        <dbReference type="EMBL" id="BBG23250.1"/>
    </source>
</evidence>
<keyword evidence="3" id="KW-1133">Transmembrane helix</keyword>
<organism evidence="5 7">
    <name type="scientific">Sulfuracidifex tepidarius</name>
    <dbReference type="NCBI Taxonomy" id="1294262"/>
    <lineage>
        <taxon>Archaea</taxon>
        <taxon>Thermoproteota</taxon>
        <taxon>Thermoprotei</taxon>
        <taxon>Sulfolobales</taxon>
        <taxon>Sulfolobaceae</taxon>
        <taxon>Sulfuracidifex</taxon>
    </lineage>
</organism>
<sequence length="304" mass="35898">MSPFIKLEPPPLVEEDNEIARRINEILQEFHTGLAYGEKVSVNLNLLIQECDEVMTFETEKAYPHYVKAFALAMEEAYTDALRECDEAINLDPQNAYPHYVKAVIFYLMDFKKFKKEAISECRTAVNLERENALFHFTLAEMYSHGSSKREILNALTEYVNATNLDPGNLHYHLKRAEYLEKQGLIDRAIEEYKVMINLNPRDLNFQSRLRLLMMKEKSARRFERNERVLITFFLFLVVFLLIFFPLVTPMITWLYSFSSHYELEIPLLLIYAILWALLWKSARSFNKLVIKERLREIDEESNS</sequence>
<dbReference type="Proteomes" id="UP000322983">
    <property type="component" value="Chromosome"/>
</dbReference>
<evidence type="ECO:0000256" key="2">
    <source>
        <dbReference type="ARBA" id="ARBA00022803"/>
    </source>
</evidence>
<keyword evidence="3" id="KW-0472">Membrane</keyword>
<keyword evidence="2" id="KW-0802">TPR repeat</keyword>
<reference evidence="5 6" key="2">
    <citation type="journal article" date="2020" name="Int. J. Syst. Evol. Microbiol.">
        <title>Sulfuracidifex tepidarius gen. nov., sp. nov. and transfer of Sulfolobus metallicus Huber and Stetter 1992 to the genus Sulfuracidifex as Sulfuracidifex metallicus comb. nov.</title>
        <authorList>
            <person name="Itoh T."/>
            <person name="Miura T."/>
            <person name="Sakai H.D."/>
            <person name="Kato S."/>
            <person name="Ohkuma M."/>
            <person name="Takashina T."/>
        </authorList>
    </citation>
    <scope>NUCLEOTIDE SEQUENCE</scope>
    <source>
        <strain evidence="4 6">IC-006</strain>
        <strain evidence="5">IC-007</strain>
    </source>
</reference>
<gene>
    <name evidence="4" type="ORF">IC006_0534</name>
    <name evidence="5" type="ORF">IC007_0505</name>
</gene>
<dbReference type="EMBL" id="AP018929">
    <property type="protein sequence ID" value="BBG23250.1"/>
    <property type="molecule type" value="Genomic_DNA"/>
</dbReference>
<dbReference type="SUPFAM" id="SSF48452">
    <property type="entry name" value="TPR-like"/>
    <property type="match status" value="1"/>
</dbReference>
<keyword evidence="3" id="KW-0812">Transmembrane</keyword>
<dbReference type="InterPro" id="IPR050498">
    <property type="entry name" value="Ycf3"/>
</dbReference>
<evidence type="ECO:0000313" key="7">
    <source>
        <dbReference type="Proteomes" id="UP000325030"/>
    </source>
</evidence>
<accession>A0A510E1G8</accession>
<dbReference type="Proteomes" id="UP000325030">
    <property type="component" value="Chromosome"/>
</dbReference>
<evidence type="ECO:0000256" key="1">
    <source>
        <dbReference type="ARBA" id="ARBA00022737"/>
    </source>
</evidence>
<feature type="transmembrane region" description="Helical" evidence="3">
    <location>
        <begin position="229"/>
        <end position="256"/>
    </location>
</feature>
<accession>A0A510DSY6</accession>
<dbReference type="RefSeq" id="WP_149528292.1">
    <property type="nucleotide sequence ID" value="NZ_AP018929.1"/>
</dbReference>
<dbReference type="GeneID" id="41716968"/>
<evidence type="ECO:0000313" key="5">
    <source>
        <dbReference type="EMBL" id="BBG26000.1"/>
    </source>
</evidence>
<dbReference type="InterPro" id="IPR011990">
    <property type="entry name" value="TPR-like_helical_dom_sf"/>
</dbReference>
<evidence type="ECO:0000313" key="6">
    <source>
        <dbReference type="Proteomes" id="UP000322983"/>
    </source>
</evidence>
<dbReference type="AlphaFoldDB" id="A0A510E1G8"/>
<proteinExistence type="predicted"/>
<evidence type="ECO:0000256" key="3">
    <source>
        <dbReference type="SAM" id="Phobius"/>
    </source>
</evidence>
<feature type="transmembrane region" description="Helical" evidence="3">
    <location>
        <begin position="262"/>
        <end position="280"/>
    </location>
</feature>
<keyword evidence="6" id="KW-1185">Reference proteome</keyword>
<dbReference type="KEGG" id="step:IC006_0534"/>
<dbReference type="EMBL" id="AP018930">
    <property type="protein sequence ID" value="BBG26000.1"/>
    <property type="molecule type" value="Genomic_DNA"/>
</dbReference>
<dbReference type="PANTHER" id="PTHR44858">
    <property type="entry name" value="TETRATRICOPEPTIDE REPEAT PROTEIN 6"/>
    <property type="match status" value="1"/>
</dbReference>
<reference evidence="7" key="1">
    <citation type="submission" date="2018-09" db="EMBL/GenBank/DDBJ databases">
        <title>Complete Genome Sequencing of Sulfolobus sp. JCM 16834.</title>
        <authorList>
            <person name="Kato S."/>
            <person name="Itoh T."/>
            <person name="Ohkuma M."/>
        </authorList>
    </citation>
    <scope>NUCLEOTIDE SEQUENCE [LARGE SCALE GENOMIC DNA]</scope>
    <source>
        <strain evidence="7">IC-007</strain>
    </source>
</reference>
<dbReference type="STRING" id="1294262.GCA_001316085_02982"/>
<protein>
    <submittedName>
        <fullName evidence="5">Uncharacterized protein</fullName>
    </submittedName>
</protein>
<keyword evidence="1" id="KW-0677">Repeat</keyword>
<dbReference type="Gene3D" id="1.25.40.10">
    <property type="entry name" value="Tetratricopeptide repeat domain"/>
    <property type="match status" value="2"/>
</dbReference>
<dbReference type="PANTHER" id="PTHR44858:SF1">
    <property type="entry name" value="UDP-N-ACETYLGLUCOSAMINE--PEPTIDE N-ACETYLGLUCOSAMINYLTRANSFERASE SPINDLY-RELATED"/>
    <property type="match status" value="1"/>
</dbReference>